<dbReference type="RefSeq" id="WP_131763594.1">
    <property type="nucleotide sequence ID" value="NZ_CAACUY010000361.1"/>
</dbReference>
<accession>A0ABW2XY07</accession>
<name>A0ABW2XY07_9ACTN</name>
<protein>
    <recommendedName>
        <fullName evidence="5">Secreted protein</fullName>
    </recommendedName>
</protein>
<feature type="compositionally biased region" description="Low complexity" evidence="1">
    <location>
        <begin position="71"/>
        <end position="86"/>
    </location>
</feature>
<gene>
    <name evidence="3" type="ORF">ACFQZM_42630</name>
</gene>
<keyword evidence="2" id="KW-0732">Signal</keyword>
<comment type="caution">
    <text evidence="3">The sequence shown here is derived from an EMBL/GenBank/DDBJ whole genome shotgun (WGS) entry which is preliminary data.</text>
</comment>
<organism evidence="3 4">
    <name type="scientific">Actinomadura fibrosa</name>
    <dbReference type="NCBI Taxonomy" id="111802"/>
    <lineage>
        <taxon>Bacteria</taxon>
        <taxon>Bacillati</taxon>
        <taxon>Actinomycetota</taxon>
        <taxon>Actinomycetes</taxon>
        <taxon>Streptosporangiales</taxon>
        <taxon>Thermomonosporaceae</taxon>
        <taxon>Actinomadura</taxon>
    </lineage>
</organism>
<proteinExistence type="predicted"/>
<feature type="chain" id="PRO_5046164889" description="Secreted protein" evidence="2">
    <location>
        <begin position="24"/>
        <end position="286"/>
    </location>
</feature>
<keyword evidence="4" id="KW-1185">Reference proteome</keyword>
<evidence type="ECO:0000313" key="4">
    <source>
        <dbReference type="Proteomes" id="UP001597063"/>
    </source>
</evidence>
<feature type="compositionally biased region" description="Gly residues" evidence="1">
    <location>
        <begin position="59"/>
        <end position="70"/>
    </location>
</feature>
<feature type="region of interest" description="Disordered" evidence="1">
    <location>
        <begin position="25"/>
        <end position="117"/>
    </location>
</feature>
<feature type="signal peptide" evidence="2">
    <location>
        <begin position="1"/>
        <end position="23"/>
    </location>
</feature>
<feature type="compositionally biased region" description="Low complexity" evidence="1">
    <location>
        <begin position="41"/>
        <end position="58"/>
    </location>
</feature>
<evidence type="ECO:0008006" key="5">
    <source>
        <dbReference type="Google" id="ProtNLM"/>
    </source>
</evidence>
<evidence type="ECO:0000256" key="2">
    <source>
        <dbReference type="SAM" id="SignalP"/>
    </source>
</evidence>
<reference evidence="4" key="1">
    <citation type="journal article" date="2019" name="Int. J. Syst. Evol. Microbiol.">
        <title>The Global Catalogue of Microorganisms (GCM) 10K type strain sequencing project: providing services to taxonomists for standard genome sequencing and annotation.</title>
        <authorList>
            <consortium name="The Broad Institute Genomics Platform"/>
            <consortium name="The Broad Institute Genome Sequencing Center for Infectious Disease"/>
            <person name="Wu L."/>
            <person name="Ma J."/>
        </authorList>
    </citation>
    <scope>NUCLEOTIDE SEQUENCE [LARGE SCALE GENOMIC DNA]</scope>
    <source>
        <strain evidence="4">JCM 9371</strain>
    </source>
</reference>
<evidence type="ECO:0000313" key="3">
    <source>
        <dbReference type="EMBL" id="MFD0691246.1"/>
    </source>
</evidence>
<evidence type="ECO:0000256" key="1">
    <source>
        <dbReference type="SAM" id="MobiDB-lite"/>
    </source>
</evidence>
<dbReference type="EMBL" id="JBHTGP010000027">
    <property type="protein sequence ID" value="MFD0691246.1"/>
    <property type="molecule type" value="Genomic_DNA"/>
</dbReference>
<dbReference type="Proteomes" id="UP001597063">
    <property type="component" value="Unassembled WGS sequence"/>
</dbReference>
<sequence>MKRLTAFTAAAALGLGVAGGAWAVDASSGGHESPATAGRVAATSGTGTFEEGTSETGTSGAGASGAGASGAGASAAGKSATETSAEGKSAKATSSPDPNPKFSLAYSTTPKDFNSPPLGRSLRLSTWGTISFTRQAENFHLIYKDIKLTNATARVSVLKKCGGSNPAPAKATGAEMVQSFSESSCKANVEVAVGLPWAVSFTPTLNCGKRRVGQMKTRFDAKDIDYSQYNSGVPLNFKGSVYGGPSVLQKPHQPLCLVNAVSFKIWNKSKSDSFETKLKACVTPVN</sequence>